<dbReference type="AlphaFoldDB" id="F9VRC5"/>
<evidence type="ECO:0000313" key="3">
    <source>
        <dbReference type="Proteomes" id="UP000003558"/>
    </source>
</evidence>
<dbReference type="STRING" id="1027371.GOALK_023_00060"/>
<feature type="region of interest" description="Disordered" evidence="1">
    <location>
        <begin position="1"/>
        <end position="32"/>
    </location>
</feature>
<evidence type="ECO:0000313" key="2">
    <source>
        <dbReference type="EMBL" id="GAA11164.1"/>
    </source>
</evidence>
<gene>
    <name evidence="2" type="ORF">GOALK_023_00060</name>
</gene>
<organism evidence="2 3">
    <name type="scientific">Gordonia alkanivorans NBRC 16433</name>
    <dbReference type="NCBI Taxonomy" id="1027371"/>
    <lineage>
        <taxon>Bacteria</taxon>
        <taxon>Bacillati</taxon>
        <taxon>Actinomycetota</taxon>
        <taxon>Actinomycetes</taxon>
        <taxon>Mycobacteriales</taxon>
        <taxon>Gordoniaceae</taxon>
        <taxon>Gordonia</taxon>
    </lineage>
</organism>
<sequence length="214" mass="22737">MGASGRPEITLPDRKDGNAMSAPESSADREIDAVDTENDAVDADLQAADEDATVEVDALEDEDATVEISPDEVVATEDSAEEPAVEDSAEDVAAEDVAVEETAAVDDAAPVEEAPLDEETLDKPIEADTHGELADAADLEGLHVSSRVRVTLEDGTTREGEIVDDFADLAPGDQTVEARIDEDHIARLRRWAISTDDHDIVFADDDAVELLSVS</sequence>
<dbReference type="eggNOG" id="ENOG5031VWG">
    <property type="taxonomic scope" value="Bacteria"/>
</dbReference>
<accession>F9VRC5</accession>
<dbReference type="EMBL" id="BACI01000023">
    <property type="protein sequence ID" value="GAA11164.1"/>
    <property type="molecule type" value="Genomic_DNA"/>
</dbReference>
<evidence type="ECO:0000256" key="1">
    <source>
        <dbReference type="SAM" id="MobiDB-lite"/>
    </source>
</evidence>
<comment type="caution">
    <text evidence="2">The sequence shown here is derived from an EMBL/GenBank/DDBJ whole genome shotgun (WGS) entry which is preliminary data.</text>
</comment>
<dbReference type="Proteomes" id="UP000003558">
    <property type="component" value="Unassembled WGS sequence"/>
</dbReference>
<name>F9VRC5_9ACTN</name>
<reference evidence="2 3" key="1">
    <citation type="submission" date="2011-05" db="EMBL/GenBank/DDBJ databases">
        <title>Whole genome shotgun sequence of Gordonia alkanivorans NBRC 16433.</title>
        <authorList>
            <person name="Hosoyama A."/>
            <person name="Nakamura S."/>
            <person name="Takarada H."/>
            <person name="Tsuchikane K."/>
            <person name="Yamazaki S."/>
            <person name="Fujita N."/>
        </authorList>
    </citation>
    <scope>NUCLEOTIDE SEQUENCE [LARGE SCALE GENOMIC DNA]</scope>
    <source>
        <strain evidence="2 3">NBRC 16433</strain>
    </source>
</reference>
<protein>
    <submittedName>
        <fullName evidence="2">Uncharacterized protein</fullName>
    </submittedName>
</protein>
<proteinExistence type="predicted"/>